<evidence type="ECO:0000256" key="1">
    <source>
        <dbReference type="SAM" id="Phobius"/>
    </source>
</evidence>
<sequence length="174" mass="19540">MSNRKEGTFMIQIGNFPDTVNEYAARSVAGLVVILSVITLFTQSIWLNLVLLYGFTARVLYGPRFSIFAKLAIHWIVPRFQLGNKIVAGPPKRFAQGIGFLFSLTSLIFLTQGQIFAFQIVLGILVFFAVLESCIGFCAGCFVFSYLMKWGIVPEEVCEKCNRLTFISKETDTR</sequence>
<keyword evidence="1" id="KW-0472">Membrane</keyword>
<dbReference type="HOGENOM" id="CLU_115719_0_0_12"/>
<reference evidence="3 4" key="1">
    <citation type="journal article" date="2004" name="J. Bacteriol.">
        <title>Comparative genomics of two Leptospira interrogans serovars reveals novel insights into physiology and pathogenesis.</title>
        <authorList>
            <person name="Nascimento A.L."/>
            <person name="Ko A.I."/>
            <person name="Martins E.A."/>
            <person name="Monteiro-Vitorello C.B."/>
            <person name="Ho P.L."/>
            <person name="Haake D.A."/>
            <person name="Verjovski-Almeida S."/>
            <person name="Hartskeerl R.A."/>
            <person name="Marques M.V."/>
            <person name="Oliveira M.C."/>
            <person name="Menck C.F."/>
            <person name="Leite L.C."/>
            <person name="Carrer H."/>
            <person name="Coutinho L.L."/>
            <person name="Degrave W.M."/>
            <person name="Dellagostin O.A."/>
            <person name="El-Dorry H."/>
            <person name="Ferro E.S."/>
            <person name="Ferro M.I."/>
            <person name="Furlan L.R."/>
            <person name="Gamberini M."/>
            <person name="Giglioti E.A."/>
            <person name="Goes-Neto A."/>
            <person name="Goldman G.H."/>
            <person name="Goldman M.H."/>
            <person name="Harakava R."/>
            <person name="Jeronimo S.M."/>
            <person name="Junqueira-De-Azevedo I.L."/>
            <person name="Kimura E.T."/>
            <person name="Kuramae E.E."/>
            <person name="Lemos E.G."/>
            <person name="Lemos M.V."/>
            <person name="Marino C.L."/>
            <person name="Nunes L.R."/>
            <person name="De Oliveira R.C."/>
            <person name="Pereira G.G."/>
            <person name="Reis M.S."/>
            <person name="Schriefer A."/>
            <person name="Siqueira W.J."/>
            <person name="Sommer P."/>
            <person name="Tsai S.M."/>
            <person name="Simpson A.J."/>
            <person name="Ferro J.A."/>
            <person name="Camargo L.E."/>
            <person name="Kitajima J.P."/>
            <person name="Setubal J.C."/>
            <person name="Van Sluys M.A."/>
        </authorList>
    </citation>
    <scope>NUCLEOTIDE SEQUENCE [LARGE SCALE GENOMIC DNA]</scope>
    <source>
        <strain evidence="3 4">Fiocruz L1-130</strain>
    </source>
</reference>
<keyword evidence="1" id="KW-0812">Transmembrane</keyword>
<dbReference type="KEGG" id="lic:LIC_12223"/>
<proteinExistence type="predicted"/>
<keyword evidence="1" id="KW-1133">Transmembrane helix</keyword>
<feature type="transmembrane region" description="Helical" evidence="1">
    <location>
        <begin position="28"/>
        <end position="53"/>
    </location>
</feature>
<protein>
    <recommendedName>
        <fullName evidence="2">DUF4395 domain-containing protein</fullName>
    </recommendedName>
</protein>
<feature type="transmembrane region" description="Helical" evidence="1">
    <location>
        <begin position="59"/>
        <end position="77"/>
    </location>
</feature>
<name>Q72Q89_LEPIC</name>
<feature type="transmembrane region" description="Helical" evidence="1">
    <location>
        <begin position="98"/>
        <end position="118"/>
    </location>
</feature>
<dbReference type="AlphaFoldDB" id="Q72Q89"/>
<dbReference type="InterPro" id="IPR025508">
    <property type="entry name" value="DUF4395"/>
</dbReference>
<gene>
    <name evidence="3" type="ordered locus">LIC_12223</name>
</gene>
<evidence type="ECO:0000313" key="4">
    <source>
        <dbReference type="Proteomes" id="UP000007037"/>
    </source>
</evidence>
<feature type="transmembrane region" description="Helical" evidence="1">
    <location>
        <begin position="124"/>
        <end position="147"/>
    </location>
</feature>
<dbReference type="Pfam" id="PF14340">
    <property type="entry name" value="DUF4395"/>
    <property type="match status" value="1"/>
</dbReference>
<dbReference type="Proteomes" id="UP000007037">
    <property type="component" value="Chromosome I"/>
</dbReference>
<evidence type="ECO:0000259" key="2">
    <source>
        <dbReference type="Pfam" id="PF14340"/>
    </source>
</evidence>
<organism evidence="3 4">
    <name type="scientific">Leptospira interrogans serogroup Icterohaemorrhagiae serovar copenhageni (strain Fiocruz L1-130)</name>
    <dbReference type="NCBI Taxonomy" id="267671"/>
    <lineage>
        <taxon>Bacteria</taxon>
        <taxon>Pseudomonadati</taxon>
        <taxon>Spirochaetota</taxon>
        <taxon>Spirochaetia</taxon>
        <taxon>Leptospirales</taxon>
        <taxon>Leptospiraceae</taxon>
        <taxon>Leptospira</taxon>
    </lineage>
</organism>
<accession>Q72Q89</accession>
<feature type="domain" description="DUF4395" evidence="2">
    <location>
        <begin position="20"/>
        <end position="149"/>
    </location>
</feature>
<dbReference type="EMBL" id="AE016823">
    <property type="protein sequence ID" value="AAS70795.1"/>
    <property type="molecule type" value="Genomic_DNA"/>
</dbReference>
<evidence type="ECO:0000313" key="3">
    <source>
        <dbReference type="EMBL" id="AAS70795.1"/>
    </source>
</evidence>